<dbReference type="WBParaSite" id="MCU_007813-RA">
    <property type="protein sequence ID" value="MCU_007813-RA"/>
    <property type="gene ID" value="MCU_007813"/>
</dbReference>
<keyword evidence="1" id="KW-0472">Membrane</keyword>
<dbReference type="AlphaFoldDB" id="A0A5K3FJ97"/>
<proteinExistence type="predicted"/>
<keyword evidence="1" id="KW-0812">Transmembrane</keyword>
<reference evidence="2" key="1">
    <citation type="submission" date="2019-11" db="UniProtKB">
        <authorList>
            <consortium name="WormBaseParasite"/>
        </authorList>
    </citation>
    <scope>IDENTIFICATION</scope>
</reference>
<keyword evidence="1" id="KW-1133">Transmembrane helix</keyword>
<name>A0A5K3FJ97_MESCO</name>
<organism evidence="2">
    <name type="scientific">Mesocestoides corti</name>
    <name type="common">Flatworm</name>
    <dbReference type="NCBI Taxonomy" id="53468"/>
    <lineage>
        <taxon>Eukaryota</taxon>
        <taxon>Metazoa</taxon>
        <taxon>Spiralia</taxon>
        <taxon>Lophotrochozoa</taxon>
        <taxon>Platyhelminthes</taxon>
        <taxon>Cestoda</taxon>
        <taxon>Eucestoda</taxon>
        <taxon>Cyclophyllidea</taxon>
        <taxon>Mesocestoididae</taxon>
        <taxon>Mesocestoides</taxon>
    </lineage>
</organism>
<sequence>MLHYHAGCTAHFLLLLIRVSLWLAAFLPRMPLECRETGDWLRPAWSNMSAPLYNATICSQPQTDTYEKQYRISGLNLDFDIASSVAIRETLRMILFT</sequence>
<evidence type="ECO:0000313" key="2">
    <source>
        <dbReference type="WBParaSite" id="MCU_007813-RA"/>
    </source>
</evidence>
<accession>A0A5K3FJ97</accession>
<evidence type="ECO:0000256" key="1">
    <source>
        <dbReference type="SAM" id="Phobius"/>
    </source>
</evidence>
<protein>
    <submittedName>
        <fullName evidence="2">Secreted protein</fullName>
    </submittedName>
</protein>
<feature type="transmembrane region" description="Helical" evidence="1">
    <location>
        <begin position="12"/>
        <end position="32"/>
    </location>
</feature>